<evidence type="ECO:0000313" key="2">
    <source>
        <dbReference type="EMBL" id="BDV33797.1"/>
    </source>
</evidence>
<reference evidence="2 3" key="1">
    <citation type="journal article" date="2023" name="Int. J. Syst. Evol. Microbiol.">
        <title>Methylocystis iwaonis sp. nov., a type II methane-oxidizing bacterium from surface soil of a rice paddy field in Japan, and emended description of the genus Methylocystis (ex Whittenbury et al. 1970) Bowman et al. 1993.</title>
        <authorList>
            <person name="Kaise H."/>
            <person name="Sawadogo J.B."/>
            <person name="Alam M.S."/>
            <person name="Ueno C."/>
            <person name="Dianou D."/>
            <person name="Shinjo R."/>
            <person name="Asakawa S."/>
        </authorList>
    </citation>
    <scope>NUCLEOTIDE SEQUENCE [LARGE SCALE GENOMIC DNA]</scope>
    <source>
        <strain evidence="2 3">SS37A-Re</strain>
    </source>
</reference>
<organism evidence="2 3">
    <name type="scientific">Methylocystis iwaonis</name>
    <dbReference type="NCBI Taxonomy" id="2885079"/>
    <lineage>
        <taxon>Bacteria</taxon>
        <taxon>Pseudomonadati</taxon>
        <taxon>Pseudomonadota</taxon>
        <taxon>Alphaproteobacteria</taxon>
        <taxon>Hyphomicrobiales</taxon>
        <taxon>Methylocystaceae</taxon>
        <taxon>Methylocystis</taxon>
    </lineage>
</organism>
<proteinExistence type="predicted"/>
<gene>
    <name evidence="2" type="ORF">SS37A_13260</name>
</gene>
<dbReference type="EMBL" id="AP027142">
    <property type="protein sequence ID" value="BDV33797.1"/>
    <property type="molecule type" value="Genomic_DNA"/>
</dbReference>
<evidence type="ECO:0000313" key="3">
    <source>
        <dbReference type="Proteomes" id="UP001317629"/>
    </source>
</evidence>
<name>A0ABN6VHU6_9HYPH</name>
<dbReference type="RefSeq" id="WP_202072492.1">
    <property type="nucleotide sequence ID" value="NZ_AP027142.1"/>
</dbReference>
<dbReference type="Proteomes" id="UP001317629">
    <property type="component" value="Chromosome"/>
</dbReference>
<dbReference type="InterPro" id="IPR009081">
    <property type="entry name" value="PP-bd_ACP"/>
</dbReference>
<evidence type="ECO:0000259" key="1">
    <source>
        <dbReference type="Pfam" id="PF00550"/>
    </source>
</evidence>
<sequence>MSIRLTVLSVVENVAAEQEKTLTPLANDTVLANSGLDSLCFAIIVARLEDTLGVDPFTASEEVYFPVTFGDFVALYENAAAA</sequence>
<feature type="domain" description="Carrier" evidence="1">
    <location>
        <begin position="13"/>
        <end position="55"/>
    </location>
</feature>
<protein>
    <submittedName>
        <fullName evidence="2">Acyl carrier protein</fullName>
    </submittedName>
</protein>
<dbReference type="Pfam" id="PF00550">
    <property type="entry name" value="PP-binding"/>
    <property type="match status" value="1"/>
</dbReference>
<keyword evidence="3" id="KW-1185">Reference proteome</keyword>
<accession>A0ABN6VHU6</accession>